<dbReference type="InterPro" id="IPR018289">
    <property type="entry name" value="MULE_transposase_dom"/>
</dbReference>
<dbReference type="Proteomes" id="UP001415857">
    <property type="component" value="Unassembled WGS sequence"/>
</dbReference>
<dbReference type="InterPro" id="IPR052579">
    <property type="entry name" value="Zinc_finger_SWIM"/>
</dbReference>
<evidence type="ECO:0000259" key="1">
    <source>
        <dbReference type="Pfam" id="PF03101"/>
    </source>
</evidence>
<dbReference type="PANTHER" id="PTHR31569:SF4">
    <property type="entry name" value="SWIM-TYPE DOMAIN-CONTAINING PROTEIN"/>
    <property type="match status" value="1"/>
</dbReference>
<dbReference type="EMBL" id="JBBPBK010000015">
    <property type="protein sequence ID" value="KAK9269229.1"/>
    <property type="molecule type" value="Genomic_DNA"/>
</dbReference>
<dbReference type="InterPro" id="IPR004330">
    <property type="entry name" value="FAR1_DNA_bnd_dom"/>
</dbReference>
<keyword evidence="4" id="KW-1185">Reference proteome</keyword>
<dbReference type="AlphaFoldDB" id="A0AAP0NDF3"/>
<reference evidence="3 4" key="1">
    <citation type="journal article" date="2024" name="Plant J.">
        <title>Genome sequences and population genomics reveal climatic adaptation and genomic divergence between two closely related sweetgum species.</title>
        <authorList>
            <person name="Xu W.Q."/>
            <person name="Ren C.Q."/>
            <person name="Zhang X.Y."/>
            <person name="Comes H.P."/>
            <person name="Liu X.H."/>
            <person name="Li Y.G."/>
            <person name="Kettle C.J."/>
            <person name="Jalonen R."/>
            <person name="Gaisberger H."/>
            <person name="Ma Y.Z."/>
            <person name="Qiu Y.X."/>
        </authorList>
    </citation>
    <scope>NUCLEOTIDE SEQUENCE [LARGE SCALE GENOMIC DNA]</scope>
    <source>
        <strain evidence="3">Hangzhou</strain>
    </source>
</reference>
<dbReference type="Pfam" id="PF10551">
    <property type="entry name" value="MULE"/>
    <property type="match status" value="1"/>
</dbReference>
<organism evidence="3 4">
    <name type="scientific">Liquidambar formosana</name>
    <name type="common">Formosan gum</name>
    <dbReference type="NCBI Taxonomy" id="63359"/>
    <lineage>
        <taxon>Eukaryota</taxon>
        <taxon>Viridiplantae</taxon>
        <taxon>Streptophyta</taxon>
        <taxon>Embryophyta</taxon>
        <taxon>Tracheophyta</taxon>
        <taxon>Spermatophyta</taxon>
        <taxon>Magnoliopsida</taxon>
        <taxon>eudicotyledons</taxon>
        <taxon>Gunneridae</taxon>
        <taxon>Pentapetalae</taxon>
        <taxon>Saxifragales</taxon>
        <taxon>Altingiaceae</taxon>
        <taxon>Liquidambar</taxon>
    </lineage>
</organism>
<name>A0AAP0NDF3_LIQFO</name>
<evidence type="ECO:0000313" key="3">
    <source>
        <dbReference type="EMBL" id="KAK9269229.1"/>
    </source>
</evidence>
<protein>
    <recommendedName>
        <fullName evidence="5">Protein FAR1-RELATED SEQUENCE</fullName>
    </recommendedName>
</protein>
<dbReference type="PANTHER" id="PTHR31569">
    <property type="entry name" value="SWIM-TYPE DOMAIN-CONTAINING PROTEIN"/>
    <property type="match status" value="1"/>
</dbReference>
<proteinExistence type="predicted"/>
<evidence type="ECO:0008006" key="5">
    <source>
        <dbReference type="Google" id="ProtNLM"/>
    </source>
</evidence>
<evidence type="ECO:0000313" key="4">
    <source>
        <dbReference type="Proteomes" id="UP001415857"/>
    </source>
</evidence>
<evidence type="ECO:0000259" key="2">
    <source>
        <dbReference type="Pfam" id="PF10551"/>
    </source>
</evidence>
<dbReference type="Pfam" id="PF03101">
    <property type="entry name" value="FAR1"/>
    <property type="match status" value="1"/>
</dbReference>
<comment type="caution">
    <text evidence="3">The sequence shown here is derived from an EMBL/GenBank/DDBJ whole genome shotgun (WGS) entry which is preliminary data.</text>
</comment>
<gene>
    <name evidence="3" type="ORF">L1049_000999</name>
</gene>
<accession>A0AAP0NDF3</accession>
<sequence>MNCIAQGLVPTKYCQETTTEPLTTADGTKMYIDYKLEKGDDVSIKGIVVEFAFVMDYSSEFTTYEIFKSREALFKWVREVGMKNGFVIVIEKFDVTSKNRKPRLTFGCEMGGYYRNRNKNIVPENQKRKRETSTKKCGCPFALKGKLQTEDEWMLEVICGLHNHLASQHLEGHSYMGRLSAQETDTLVDLSKSMIKPKEILVTLKRKNALNVSTKKTIYNARQRHKTTEKAGRSQMQFLFGKLQEYKYITWHRSHDATDLVMDLFWAHPSSVDLLRLFPQVLIIDSTYKTNRYHLPLFEIVGVTSTNLIFSVAFVYLQFEREENYTWALQILRNLLDVYCIMPDVIVTDRELSLMNAIYKVFPTSRHLLCRWHISKNVLSKCKNMFDSPAPFNHFLNLWGSLVLSSTLDDYHEHLAILRRDFSAYPKPLQYVSTTWLPYSDRFVEAWTDTCMHFGNVTTQRVESAHSMLKRQLRSSQLNFESSWTQMHNLIELQHTEIKASFQKSLLMVQHQFTGIEFKYLRGGISITALENVLEHIKRAKFVGIDASSCWCANRRTHGLPCAHEIAEYQRDGRPIPLDSIDPHWKKLKFSSTTEKPQPEIGCQVEIDMFLHYFNNQDNKTKL</sequence>
<feature type="domain" description="FAR1" evidence="1">
    <location>
        <begin position="81"/>
        <end position="164"/>
    </location>
</feature>
<feature type="domain" description="MULE transposase" evidence="2">
    <location>
        <begin position="281"/>
        <end position="377"/>
    </location>
</feature>